<keyword evidence="2" id="KW-0479">Metal-binding</keyword>
<evidence type="ECO:0000256" key="1">
    <source>
        <dbReference type="ARBA" id="ARBA00005568"/>
    </source>
</evidence>
<comment type="similarity">
    <text evidence="1">Belongs to the HpcH/HpaI aldolase family.</text>
</comment>
<gene>
    <name evidence="5" type="ORF">ACFQ14_02235</name>
</gene>
<organism evidence="5 6">
    <name type="scientific">Pseudahrensia aquimaris</name>
    <dbReference type="NCBI Taxonomy" id="744461"/>
    <lineage>
        <taxon>Bacteria</taxon>
        <taxon>Pseudomonadati</taxon>
        <taxon>Pseudomonadota</taxon>
        <taxon>Alphaproteobacteria</taxon>
        <taxon>Hyphomicrobiales</taxon>
        <taxon>Ahrensiaceae</taxon>
        <taxon>Pseudahrensia</taxon>
    </lineage>
</organism>
<evidence type="ECO:0000256" key="3">
    <source>
        <dbReference type="ARBA" id="ARBA00023239"/>
    </source>
</evidence>
<dbReference type="GO" id="GO:0016829">
    <property type="term" value="F:lyase activity"/>
    <property type="evidence" value="ECO:0007669"/>
    <property type="project" value="UniProtKB-KW"/>
</dbReference>
<dbReference type="Proteomes" id="UP001597101">
    <property type="component" value="Unassembled WGS sequence"/>
</dbReference>
<proteinExistence type="inferred from homology"/>
<reference evidence="6" key="1">
    <citation type="journal article" date="2019" name="Int. J. Syst. Evol. Microbiol.">
        <title>The Global Catalogue of Microorganisms (GCM) 10K type strain sequencing project: providing services to taxonomists for standard genome sequencing and annotation.</title>
        <authorList>
            <consortium name="The Broad Institute Genomics Platform"/>
            <consortium name="The Broad Institute Genome Sequencing Center for Infectious Disease"/>
            <person name="Wu L."/>
            <person name="Ma J."/>
        </authorList>
    </citation>
    <scope>NUCLEOTIDE SEQUENCE [LARGE SCALE GENOMIC DNA]</scope>
    <source>
        <strain evidence="6">CCUG 60023</strain>
    </source>
</reference>
<dbReference type="PANTHER" id="PTHR30502">
    <property type="entry name" value="2-KETO-3-DEOXY-L-RHAMNONATE ALDOLASE"/>
    <property type="match status" value="1"/>
</dbReference>
<evidence type="ECO:0000313" key="6">
    <source>
        <dbReference type="Proteomes" id="UP001597101"/>
    </source>
</evidence>
<accession>A0ABW3FCD4</accession>
<feature type="domain" description="HpcH/HpaI aldolase/citrate lyase" evidence="4">
    <location>
        <begin position="20"/>
        <end position="238"/>
    </location>
</feature>
<evidence type="ECO:0000313" key="5">
    <source>
        <dbReference type="EMBL" id="MFD0915217.1"/>
    </source>
</evidence>
<evidence type="ECO:0000256" key="2">
    <source>
        <dbReference type="ARBA" id="ARBA00022723"/>
    </source>
</evidence>
<dbReference type="InterPro" id="IPR050251">
    <property type="entry name" value="HpcH-HpaI_aldolase"/>
</dbReference>
<evidence type="ECO:0000259" key="4">
    <source>
        <dbReference type="Pfam" id="PF03328"/>
    </source>
</evidence>
<keyword evidence="6" id="KW-1185">Reference proteome</keyword>
<protein>
    <submittedName>
        <fullName evidence="5">HpcH/HpaI aldolase/citrate lyase family protein</fullName>
    </submittedName>
</protein>
<comment type="caution">
    <text evidence="5">The sequence shown here is derived from an EMBL/GenBank/DDBJ whole genome shotgun (WGS) entry which is preliminary data.</text>
</comment>
<dbReference type="InterPro" id="IPR005000">
    <property type="entry name" value="Aldolase/citrate-lyase_domain"/>
</dbReference>
<dbReference type="PANTHER" id="PTHR30502:SF0">
    <property type="entry name" value="PHOSPHOENOLPYRUVATE CARBOXYLASE FAMILY PROTEIN"/>
    <property type="match status" value="1"/>
</dbReference>
<dbReference type="RefSeq" id="WP_377211067.1">
    <property type="nucleotide sequence ID" value="NZ_JBHTJV010000002.1"/>
</dbReference>
<name>A0ABW3FCD4_9HYPH</name>
<dbReference type="InterPro" id="IPR015813">
    <property type="entry name" value="Pyrv/PenolPyrv_kinase-like_dom"/>
</dbReference>
<dbReference type="InterPro" id="IPR040442">
    <property type="entry name" value="Pyrv_kinase-like_dom_sf"/>
</dbReference>
<dbReference type="SUPFAM" id="SSF51621">
    <property type="entry name" value="Phosphoenolpyruvate/pyruvate domain"/>
    <property type="match status" value="1"/>
</dbReference>
<keyword evidence="3 5" id="KW-0456">Lyase</keyword>
<dbReference type="EMBL" id="JBHTJV010000002">
    <property type="protein sequence ID" value="MFD0915217.1"/>
    <property type="molecule type" value="Genomic_DNA"/>
</dbReference>
<sequence>MRANTIKQRLANGDAVINAWLSIGSSYSAEGMAHAGFHSATVDLQHGMFGFETALQMLQAISTSPAIPLVRVPGLEPTQIMQVLDAGAYGVICPMISTAPEAEKLVSACKYPPVGTRSFGPSRGLLYGGPDYVAKANETIMAIPMIETEDAVTNIDAILAVDGVDMIYIGPNDLAFNLEGSVGFPRTKSESAISHILKQAQAQSVPVGIFCADAEEARRRLDAGFAMVTPANDFGHLIRSGTAAVARLLEKKESPGSPMATVKAGY</sequence>
<dbReference type="Pfam" id="PF03328">
    <property type="entry name" value="HpcH_HpaI"/>
    <property type="match status" value="1"/>
</dbReference>
<dbReference type="Gene3D" id="3.20.20.60">
    <property type="entry name" value="Phosphoenolpyruvate-binding domains"/>
    <property type="match status" value="1"/>
</dbReference>